<feature type="compositionally biased region" description="Low complexity" evidence="1">
    <location>
        <begin position="220"/>
        <end position="230"/>
    </location>
</feature>
<accession>A0A4R1G2G5</accession>
<feature type="transmembrane region" description="Helical" evidence="2">
    <location>
        <begin position="133"/>
        <end position="154"/>
    </location>
</feature>
<evidence type="ECO:0000256" key="1">
    <source>
        <dbReference type="SAM" id="MobiDB-lite"/>
    </source>
</evidence>
<feature type="compositionally biased region" description="Polar residues" evidence="1">
    <location>
        <begin position="237"/>
        <end position="248"/>
    </location>
</feature>
<organism evidence="3 4">
    <name type="scientific">Nocardia alba</name>
    <dbReference type="NCBI Taxonomy" id="225051"/>
    <lineage>
        <taxon>Bacteria</taxon>
        <taxon>Bacillati</taxon>
        <taxon>Actinomycetota</taxon>
        <taxon>Actinomycetes</taxon>
        <taxon>Mycobacteriales</taxon>
        <taxon>Nocardiaceae</taxon>
        <taxon>Nocardia</taxon>
    </lineage>
</organism>
<dbReference type="STRING" id="1210063.GCA_001612665_02218"/>
<feature type="compositionally biased region" description="Pro residues" evidence="1">
    <location>
        <begin position="63"/>
        <end position="72"/>
    </location>
</feature>
<feature type="region of interest" description="Disordered" evidence="1">
    <location>
        <begin position="1"/>
        <end position="128"/>
    </location>
</feature>
<feature type="compositionally biased region" description="Gly residues" evidence="1">
    <location>
        <begin position="250"/>
        <end position="262"/>
    </location>
</feature>
<evidence type="ECO:0000313" key="3">
    <source>
        <dbReference type="EMBL" id="TCJ99228.1"/>
    </source>
</evidence>
<keyword evidence="4" id="KW-1185">Reference proteome</keyword>
<dbReference type="Proteomes" id="UP000294856">
    <property type="component" value="Unassembled WGS sequence"/>
</dbReference>
<keyword evidence="2" id="KW-0472">Membrane</keyword>
<dbReference type="AlphaFoldDB" id="A0A4R1G2G5"/>
<dbReference type="EMBL" id="SMFR01000001">
    <property type="protein sequence ID" value="TCJ99228.1"/>
    <property type="molecule type" value="Genomic_DNA"/>
</dbReference>
<sequence>MSTQNPGPPDRPEQPSNGEPPAPVYGGGGHPVGRRPAQPEPNPPRPDEPPADPPQPNLSQPGQPQPNAPQPGVPQSGQPQPGRMSRQEPGVTQPRPPTVGEARARDKARRQADAAERAAAAAAEEKRRNRKRVMIGGVAIVGVAALVGGGYLAYRAITAPDQVTASCVQIDQNGQEVVVPDDKCGDGKTNFRSDDYSGGHGAGLLILGWPQYRYHYGGTPTIGKPPTGGTSVKPRNAQVTTKSGTTVQRGGLGSKSTGGSGS</sequence>
<feature type="compositionally biased region" description="Basic and acidic residues" evidence="1">
    <location>
        <begin position="102"/>
        <end position="116"/>
    </location>
</feature>
<keyword evidence="2" id="KW-0812">Transmembrane</keyword>
<protein>
    <submittedName>
        <fullName evidence="3">Uncharacterized protein</fullName>
    </submittedName>
</protein>
<reference evidence="3 4" key="1">
    <citation type="submission" date="2019-03" db="EMBL/GenBank/DDBJ databases">
        <title>Genomic Encyclopedia of Type Strains, Phase IV (KMG-IV): sequencing the most valuable type-strain genomes for metagenomic binning, comparative biology and taxonomic classification.</title>
        <authorList>
            <person name="Goeker M."/>
        </authorList>
    </citation>
    <scope>NUCLEOTIDE SEQUENCE [LARGE SCALE GENOMIC DNA]</scope>
    <source>
        <strain evidence="3 4">DSM 44684</strain>
    </source>
</reference>
<name>A0A4R1G2G5_9NOCA</name>
<feature type="region of interest" description="Disordered" evidence="1">
    <location>
        <begin position="220"/>
        <end position="262"/>
    </location>
</feature>
<keyword evidence="2" id="KW-1133">Transmembrane helix</keyword>
<gene>
    <name evidence="3" type="ORF">DFR71_0200</name>
</gene>
<feature type="compositionally biased region" description="Low complexity" evidence="1">
    <location>
        <begin position="73"/>
        <end position="82"/>
    </location>
</feature>
<dbReference type="RefSeq" id="WP_243654688.1">
    <property type="nucleotide sequence ID" value="NZ_SMFR01000001.1"/>
</dbReference>
<evidence type="ECO:0000256" key="2">
    <source>
        <dbReference type="SAM" id="Phobius"/>
    </source>
</evidence>
<evidence type="ECO:0000313" key="4">
    <source>
        <dbReference type="Proteomes" id="UP000294856"/>
    </source>
</evidence>
<comment type="caution">
    <text evidence="3">The sequence shown here is derived from an EMBL/GenBank/DDBJ whole genome shotgun (WGS) entry which is preliminary data.</text>
</comment>
<proteinExistence type="predicted"/>